<dbReference type="AlphaFoldDB" id="A0A1F7W373"/>
<gene>
    <name evidence="6" type="ORF">A2318_03585</name>
</gene>
<comment type="caution">
    <text evidence="6">The sequence shown here is derived from an EMBL/GenBank/DDBJ whole genome shotgun (WGS) entry which is preliminary data.</text>
</comment>
<dbReference type="Pfam" id="PF07690">
    <property type="entry name" value="MFS_1"/>
    <property type="match status" value="1"/>
</dbReference>
<dbReference type="GO" id="GO:0022857">
    <property type="term" value="F:transmembrane transporter activity"/>
    <property type="evidence" value="ECO:0007669"/>
    <property type="project" value="InterPro"/>
</dbReference>
<dbReference type="PANTHER" id="PTHR23526:SF2">
    <property type="entry name" value="MAJOR FACILITATOR SUPERFAMILY (MFS) PROFILE DOMAIN-CONTAINING PROTEIN"/>
    <property type="match status" value="1"/>
</dbReference>
<feature type="transmembrane region" description="Helical" evidence="4">
    <location>
        <begin position="150"/>
        <end position="173"/>
    </location>
</feature>
<sequence>MKRRAIFWKHYFLQGMNPAIRCLILSDVIWRGSVGFIGPIFALFIAGFIEGGSAEVVGVSMSIYLFTKSLFQIPFATIMDRIRGEQVDFWFMFSGTFASALLPLSYLVIHTPMQLYVVQFLCGIAAAASFPPFMALFTKHMDKHKEGAEWGIYYTLTDLCTAMTAALGGVMAVNFGFQALIVVVVLMGLIGSFVLFPIRFFIRQNTSVK</sequence>
<evidence type="ECO:0000256" key="4">
    <source>
        <dbReference type="SAM" id="Phobius"/>
    </source>
</evidence>
<name>A0A1F7W373_9BACT</name>
<feature type="transmembrane region" description="Helical" evidence="4">
    <location>
        <begin position="90"/>
        <end position="109"/>
    </location>
</feature>
<evidence type="ECO:0000313" key="6">
    <source>
        <dbReference type="EMBL" id="OGL97200.1"/>
    </source>
</evidence>
<dbReference type="Gene3D" id="1.20.1250.20">
    <property type="entry name" value="MFS general substrate transporter like domains"/>
    <property type="match status" value="1"/>
</dbReference>
<evidence type="ECO:0000259" key="5">
    <source>
        <dbReference type="PROSITE" id="PS50850"/>
    </source>
</evidence>
<dbReference type="InterPro" id="IPR020846">
    <property type="entry name" value="MFS_dom"/>
</dbReference>
<dbReference type="InterPro" id="IPR052528">
    <property type="entry name" value="Sugar_transport-like"/>
</dbReference>
<evidence type="ECO:0000313" key="7">
    <source>
        <dbReference type="Proteomes" id="UP000177331"/>
    </source>
</evidence>
<reference evidence="6 7" key="1">
    <citation type="journal article" date="2016" name="Nat. Commun.">
        <title>Thousands of microbial genomes shed light on interconnected biogeochemical processes in an aquifer system.</title>
        <authorList>
            <person name="Anantharaman K."/>
            <person name="Brown C.T."/>
            <person name="Hug L.A."/>
            <person name="Sharon I."/>
            <person name="Castelle C.J."/>
            <person name="Probst A.J."/>
            <person name="Thomas B.C."/>
            <person name="Singh A."/>
            <person name="Wilkins M.J."/>
            <person name="Karaoz U."/>
            <person name="Brodie E.L."/>
            <person name="Williams K.H."/>
            <person name="Hubbard S.S."/>
            <person name="Banfield J.F."/>
        </authorList>
    </citation>
    <scope>NUCLEOTIDE SEQUENCE [LARGE SCALE GENOMIC DNA]</scope>
</reference>
<protein>
    <recommendedName>
        <fullName evidence="5">Major facilitator superfamily (MFS) profile domain-containing protein</fullName>
    </recommendedName>
</protein>
<dbReference type="EMBL" id="MGFD01000055">
    <property type="protein sequence ID" value="OGL97200.1"/>
    <property type="molecule type" value="Genomic_DNA"/>
</dbReference>
<feature type="transmembrane region" description="Helical" evidence="4">
    <location>
        <begin position="179"/>
        <end position="202"/>
    </location>
</feature>
<evidence type="ECO:0000256" key="1">
    <source>
        <dbReference type="ARBA" id="ARBA00022692"/>
    </source>
</evidence>
<keyword evidence="1 4" id="KW-0812">Transmembrane</keyword>
<evidence type="ECO:0000256" key="2">
    <source>
        <dbReference type="ARBA" id="ARBA00022989"/>
    </source>
</evidence>
<dbReference type="Proteomes" id="UP000177331">
    <property type="component" value="Unassembled WGS sequence"/>
</dbReference>
<dbReference type="STRING" id="1802421.A2318_03585"/>
<dbReference type="PROSITE" id="PS50850">
    <property type="entry name" value="MFS"/>
    <property type="match status" value="1"/>
</dbReference>
<proteinExistence type="predicted"/>
<keyword evidence="2 4" id="KW-1133">Transmembrane helix</keyword>
<evidence type="ECO:0000256" key="3">
    <source>
        <dbReference type="ARBA" id="ARBA00023136"/>
    </source>
</evidence>
<dbReference type="InterPro" id="IPR036259">
    <property type="entry name" value="MFS_trans_sf"/>
</dbReference>
<feature type="domain" description="Major facilitator superfamily (MFS) profile" evidence="5">
    <location>
        <begin position="19"/>
        <end position="209"/>
    </location>
</feature>
<organism evidence="6 7">
    <name type="scientific">Candidatus Uhrbacteria bacterium RIFOXYB2_FULL_45_11</name>
    <dbReference type="NCBI Taxonomy" id="1802421"/>
    <lineage>
        <taxon>Bacteria</taxon>
        <taxon>Candidatus Uhriibacteriota</taxon>
    </lineage>
</organism>
<dbReference type="SUPFAM" id="SSF103473">
    <property type="entry name" value="MFS general substrate transporter"/>
    <property type="match status" value="1"/>
</dbReference>
<dbReference type="PANTHER" id="PTHR23526">
    <property type="entry name" value="INTEGRAL MEMBRANE TRANSPORT PROTEIN-RELATED"/>
    <property type="match status" value="1"/>
</dbReference>
<accession>A0A1F7W373</accession>
<dbReference type="InterPro" id="IPR011701">
    <property type="entry name" value="MFS"/>
</dbReference>
<feature type="transmembrane region" description="Helical" evidence="4">
    <location>
        <begin position="61"/>
        <end position="78"/>
    </location>
</feature>
<keyword evidence="3 4" id="KW-0472">Membrane</keyword>
<feature type="transmembrane region" description="Helical" evidence="4">
    <location>
        <begin position="28"/>
        <end position="49"/>
    </location>
</feature>
<feature type="transmembrane region" description="Helical" evidence="4">
    <location>
        <begin position="115"/>
        <end position="138"/>
    </location>
</feature>